<protein>
    <submittedName>
        <fullName evidence="1">Uncharacterized protein</fullName>
    </submittedName>
</protein>
<reference evidence="1 2" key="1">
    <citation type="submission" date="2024-01" db="EMBL/GenBank/DDBJ databases">
        <title>The genomes of 5 underutilized Papilionoideae crops provide insights into root nodulation and disease resistanc.</title>
        <authorList>
            <person name="Jiang F."/>
        </authorList>
    </citation>
    <scope>NUCLEOTIDE SEQUENCE [LARGE SCALE GENOMIC DNA]</scope>
    <source>
        <strain evidence="1">DUOXIRENSHENG_FW03</strain>
        <tissue evidence="1">Leaves</tissue>
    </source>
</reference>
<keyword evidence="2" id="KW-1185">Reference proteome</keyword>
<organism evidence="1 2">
    <name type="scientific">Psophocarpus tetragonolobus</name>
    <name type="common">Winged bean</name>
    <name type="synonym">Dolichos tetragonolobus</name>
    <dbReference type="NCBI Taxonomy" id="3891"/>
    <lineage>
        <taxon>Eukaryota</taxon>
        <taxon>Viridiplantae</taxon>
        <taxon>Streptophyta</taxon>
        <taxon>Embryophyta</taxon>
        <taxon>Tracheophyta</taxon>
        <taxon>Spermatophyta</taxon>
        <taxon>Magnoliopsida</taxon>
        <taxon>eudicotyledons</taxon>
        <taxon>Gunneridae</taxon>
        <taxon>Pentapetalae</taxon>
        <taxon>rosids</taxon>
        <taxon>fabids</taxon>
        <taxon>Fabales</taxon>
        <taxon>Fabaceae</taxon>
        <taxon>Papilionoideae</taxon>
        <taxon>50 kb inversion clade</taxon>
        <taxon>NPAAA clade</taxon>
        <taxon>indigoferoid/millettioid clade</taxon>
        <taxon>Phaseoleae</taxon>
        <taxon>Psophocarpus</taxon>
    </lineage>
</organism>
<evidence type="ECO:0000313" key="2">
    <source>
        <dbReference type="Proteomes" id="UP001386955"/>
    </source>
</evidence>
<gene>
    <name evidence="1" type="ORF">VNO78_20338</name>
</gene>
<comment type="caution">
    <text evidence="1">The sequence shown here is derived from an EMBL/GenBank/DDBJ whole genome shotgun (WGS) entry which is preliminary data.</text>
</comment>
<dbReference type="Proteomes" id="UP001386955">
    <property type="component" value="Unassembled WGS sequence"/>
</dbReference>
<dbReference type="EMBL" id="JAYMYS010000005">
    <property type="protein sequence ID" value="KAK7391914.1"/>
    <property type="molecule type" value="Genomic_DNA"/>
</dbReference>
<evidence type="ECO:0000313" key="1">
    <source>
        <dbReference type="EMBL" id="KAK7391914.1"/>
    </source>
</evidence>
<name>A0AAN9XH11_PSOTE</name>
<proteinExistence type="predicted"/>
<sequence>MVAGNMLSSLSQTMHHQCHCIAANKRTIFHGTMGLQWHIRPAALPKPIIISVPRPHCWKGLTSKPDVLGIGGSSFEEVSCCLILQQKAVNDIVEPTKDLLWEGEETGA</sequence>
<dbReference type="AlphaFoldDB" id="A0AAN9XH11"/>
<accession>A0AAN9XH11</accession>